<reference evidence="5 6" key="1">
    <citation type="submission" date="2021-07" db="EMBL/GenBank/DDBJ databases">
        <title>Characterization of Violacein-producing bacteria and related species.</title>
        <authorList>
            <person name="Wilson H.S."/>
            <person name="De Leon M.E."/>
        </authorList>
    </citation>
    <scope>NUCLEOTIDE SEQUENCE [LARGE SCALE GENOMIC DNA]</scope>
    <source>
        <strain evidence="5 6">HSC-2F05</strain>
    </source>
</reference>
<dbReference type="PANTHER" id="PTHR46268:SF27">
    <property type="entry name" value="UNIVERSAL STRESS PROTEIN RV2623"/>
    <property type="match status" value="1"/>
</dbReference>
<keyword evidence="3" id="KW-0067">ATP-binding</keyword>
<dbReference type="InterPro" id="IPR006015">
    <property type="entry name" value="Universal_stress_UspA"/>
</dbReference>
<feature type="domain" description="UspA" evidence="4">
    <location>
        <begin position="1"/>
        <end position="145"/>
    </location>
</feature>
<dbReference type="InterPro" id="IPR014729">
    <property type="entry name" value="Rossmann-like_a/b/a_fold"/>
</dbReference>
<comment type="similarity">
    <text evidence="1">Belongs to the universal stress protein A family.</text>
</comment>
<accession>A0ABS7Y6W1</accession>
<proteinExistence type="inferred from homology"/>
<evidence type="ECO:0000256" key="3">
    <source>
        <dbReference type="ARBA" id="ARBA00022840"/>
    </source>
</evidence>
<comment type="caution">
    <text evidence="5">The sequence shown here is derived from an EMBL/GenBank/DDBJ whole genome shotgun (WGS) entry which is preliminary data.</text>
</comment>
<dbReference type="RefSeq" id="WP_225237260.1">
    <property type="nucleotide sequence ID" value="NZ_JAHYBX010000001.1"/>
</dbReference>
<sequence length="168" mass="18200">MYRKILITTDGSAVSQHTACAGVKFARQMGAEVLALFVAPDYQYPVYVEIIPPSYPSEEEYLAQMRRMGEEYMGRIMRSCASAGLQHSCMTAYSDNAALKIVEVAEQEGCDLIFMGSHGRSGWGQLLLGSVTNKVLSHTSKPVLVHRLISEPSPDGHDTPPAPGAVPG</sequence>
<keyword evidence="6" id="KW-1185">Reference proteome</keyword>
<keyword evidence="2" id="KW-0547">Nucleotide-binding</keyword>
<dbReference type="Gene3D" id="3.40.50.620">
    <property type="entry name" value="HUPs"/>
    <property type="match status" value="1"/>
</dbReference>
<dbReference type="PRINTS" id="PR01438">
    <property type="entry name" value="UNVRSLSTRESS"/>
</dbReference>
<dbReference type="Pfam" id="PF00582">
    <property type="entry name" value="Usp"/>
    <property type="match status" value="1"/>
</dbReference>
<protein>
    <submittedName>
        <fullName evidence="5">Universal stress protein</fullName>
    </submittedName>
</protein>
<dbReference type="Proteomes" id="UP001198602">
    <property type="component" value="Unassembled WGS sequence"/>
</dbReference>
<name>A0ABS7Y6W1_9BURK</name>
<gene>
    <name evidence="5" type="ORF">LE190_02660</name>
</gene>
<dbReference type="CDD" id="cd00293">
    <property type="entry name" value="USP-like"/>
    <property type="match status" value="1"/>
</dbReference>
<organism evidence="5 6">
    <name type="scientific">Massilia hydrophila</name>
    <dbReference type="NCBI Taxonomy" id="3044279"/>
    <lineage>
        <taxon>Bacteria</taxon>
        <taxon>Pseudomonadati</taxon>
        <taxon>Pseudomonadota</taxon>
        <taxon>Betaproteobacteria</taxon>
        <taxon>Burkholderiales</taxon>
        <taxon>Oxalobacteraceae</taxon>
        <taxon>Telluria group</taxon>
        <taxon>Massilia</taxon>
    </lineage>
</organism>
<evidence type="ECO:0000313" key="6">
    <source>
        <dbReference type="Proteomes" id="UP001198602"/>
    </source>
</evidence>
<dbReference type="EMBL" id="JAHYBX010000001">
    <property type="protein sequence ID" value="MCA1854832.1"/>
    <property type="molecule type" value="Genomic_DNA"/>
</dbReference>
<evidence type="ECO:0000256" key="1">
    <source>
        <dbReference type="ARBA" id="ARBA00008791"/>
    </source>
</evidence>
<evidence type="ECO:0000313" key="5">
    <source>
        <dbReference type="EMBL" id="MCA1854832.1"/>
    </source>
</evidence>
<evidence type="ECO:0000259" key="4">
    <source>
        <dbReference type="Pfam" id="PF00582"/>
    </source>
</evidence>
<dbReference type="SUPFAM" id="SSF52402">
    <property type="entry name" value="Adenine nucleotide alpha hydrolases-like"/>
    <property type="match status" value="1"/>
</dbReference>
<dbReference type="InterPro" id="IPR006016">
    <property type="entry name" value="UspA"/>
</dbReference>
<evidence type="ECO:0000256" key="2">
    <source>
        <dbReference type="ARBA" id="ARBA00022741"/>
    </source>
</evidence>
<dbReference type="PANTHER" id="PTHR46268">
    <property type="entry name" value="STRESS RESPONSE PROTEIN NHAX"/>
    <property type="match status" value="1"/>
</dbReference>